<dbReference type="Pfam" id="PF13384">
    <property type="entry name" value="HTH_23"/>
    <property type="match status" value="1"/>
</dbReference>
<gene>
    <name evidence="2" type="ORF">HMPREF3192_01172</name>
</gene>
<keyword evidence="3" id="KW-1185">Reference proteome</keyword>
<reference evidence="3" key="1">
    <citation type="submission" date="2016-01" db="EMBL/GenBank/DDBJ databases">
        <authorList>
            <person name="Mitreva M."/>
            <person name="Pepin K.H."/>
            <person name="Mihindukulasuriya K.A."/>
            <person name="Fulton R."/>
            <person name="Fronick C."/>
            <person name="O'Laughlin M."/>
            <person name="Miner T."/>
            <person name="Herter B."/>
            <person name="Rosa B.A."/>
            <person name="Cordes M."/>
            <person name="Tomlinson C."/>
            <person name="Wollam A."/>
            <person name="Palsikar V.B."/>
            <person name="Mardis E.R."/>
            <person name="Wilson R.K."/>
        </authorList>
    </citation>
    <scope>NUCLEOTIDE SEQUENCE [LARGE SCALE GENOMIC DNA]</scope>
    <source>
        <strain evidence="3">DNF00019</strain>
    </source>
</reference>
<name>A0A133XRS1_9ACTN</name>
<evidence type="ECO:0000313" key="3">
    <source>
        <dbReference type="Proteomes" id="UP000070675"/>
    </source>
</evidence>
<evidence type="ECO:0000256" key="1">
    <source>
        <dbReference type="SAM" id="MobiDB-lite"/>
    </source>
</evidence>
<dbReference type="RefSeq" id="WP_066306107.1">
    <property type="nucleotide sequence ID" value="NZ_KQ959509.1"/>
</dbReference>
<dbReference type="Proteomes" id="UP000070675">
    <property type="component" value="Unassembled WGS sequence"/>
</dbReference>
<dbReference type="OrthoDB" id="3197097at2"/>
<sequence length="136" mass="15245">MHKPLSNADIDYIKQARLRGVATKDIAAHLGCTTRTVQKYTNRFKAETIPLVATTSANTKSTADDLGMLERLKEARNILRTQMLEADPRNIASIVKEYRAVCEEVERIEEKDSEREKELSQSDDPLDKALAQTLGA</sequence>
<feature type="region of interest" description="Disordered" evidence="1">
    <location>
        <begin position="107"/>
        <end position="136"/>
    </location>
</feature>
<comment type="caution">
    <text evidence="2">The sequence shown here is derived from an EMBL/GenBank/DDBJ whole genome shotgun (WGS) entry which is preliminary data.</text>
</comment>
<dbReference type="AlphaFoldDB" id="A0A133XRS1"/>
<protein>
    <submittedName>
        <fullName evidence="2">Uncharacterized protein</fullName>
    </submittedName>
</protein>
<feature type="compositionally biased region" description="Basic and acidic residues" evidence="1">
    <location>
        <begin position="107"/>
        <end position="120"/>
    </location>
</feature>
<dbReference type="STRING" id="1393034.HMPREF3192_01172"/>
<evidence type="ECO:0000313" key="2">
    <source>
        <dbReference type="EMBL" id="KXB33633.1"/>
    </source>
</evidence>
<proteinExistence type="predicted"/>
<dbReference type="EMBL" id="LSCR01000031">
    <property type="protein sequence ID" value="KXB33633.1"/>
    <property type="molecule type" value="Genomic_DNA"/>
</dbReference>
<dbReference type="PATRIC" id="fig|1393034.3.peg.1143"/>
<accession>A0A133XRS1</accession>
<organism evidence="2 3">
    <name type="scientific">Atopobium deltae</name>
    <dbReference type="NCBI Taxonomy" id="1393034"/>
    <lineage>
        <taxon>Bacteria</taxon>
        <taxon>Bacillati</taxon>
        <taxon>Actinomycetota</taxon>
        <taxon>Coriobacteriia</taxon>
        <taxon>Coriobacteriales</taxon>
        <taxon>Atopobiaceae</taxon>
        <taxon>Atopobium</taxon>
    </lineage>
</organism>